<dbReference type="RefSeq" id="WP_323574816.1">
    <property type="nucleotide sequence ID" value="NZ_JAYGJQ010000001.1"/>
</dbReference>
<organism evidence="1 2">
    <name type="scientific">Bacteriovorax antarcticus</name>
    <dbReference type="NCBI Taxonomy" id="3088717"/>
    <lineage>
        <taxon>Bacteria</taxon>
        <taxon>Pseudomonadati</taxon>
        <taxon>Bdellovibrionota</taxon>
        <taxon>Bacteriovoracia</taxon>
        <taxon>Bacteriovoracales</taxon>
        <taxon>Bacteriovoracaceae</taxon>
        <taxon>Bacteriovorax</taxon>
    </lineage>
</organism>
<proteinExistence type="predicted"/>
<name>A0ABU5VQL4_9BACT</name>
<accession>A0ABU5VQL4</accession>
<evidence type="ECO:0000313" key="2">
    <source>
        <dbReference type="Proteomes" id="UP001302274"/>
    </source>
</evidence>
<dbReference type="Proteomes" id="UP001302274">
    <property type="component" value="Unassembled WGS sequence"/>
</dbReference>
<gene>
    <name evidence="1" type="ORF">SHI21_03885</name>
</gene>
<evidence type="ECO:0000313" key="1">
    <source>
        <dbReference type="EMBL" id="MEA9355323.1"/>
    </source>
</evidence>
<dbReference type="EMBL" id="JAYGJQ010000001">
    <property type="protein sequence ID" value="MEA9355323.1"/>
    <property type="molecule type" value="Genomic_DNA"/>
</dbReference>
<evidence type="ECO:0008006" key="3">
    <source>
        <dbReference type="Google" id="ProtNLM"/>
    </source>
</evidence>
<comment type="caution">
    <text evidence="1">The sequence shown here is derived from an EMBL/GenBank/DDBJ whole genome shotgun (WGS) entry which is preliminary data.</text>
</comment>
<reference evidence="1 2" key="1">
    <citation type="submission" date="2023-11" db="EMBL/GenBank/DDBJ databases">
        <title>A Novel Polar Bacteriovorax (B. antarcticus) Isolated from the Biocrust in Antarctica.</title>
        <authorList>
            <person name="Mun W."/>
            <person name="Choi S.Y."/>
            <person name="Mitchell R.J."/>
        </authorList>
    </citation>
    <scope>NUCLEOTIDE SEQUENCE [LARGE SCALE GENOMIC DNA]</scope>
    <source>
        <strain evidence="1 2">PP10</strain>
    </source>
</reference>
<sequence>MKSCEKLDESKIKKCSQEIIEFSVWEPLKSNLIAALKKSHNNVLNIKFDSSLDRAAITKVEFMNGHYIPVIILGKSGDTNELLITLNHELVHYLSTFERISLLSGSKKIEKCLTEYQLATLKDEAPAFKAELIFWNNAPEKFKTHFKNDFFYSKLFKKKLNYDEFYRLLVMSISADKNFILKKYIDMGEYSQCAKNII</sequence>
<keyword evidence="2" id="KW-1185">Reference proteome</keyword>
<protein>
    <recommendedName>
        <fullName evidence="3">IrrE N-terminal-like domain-containing protein</fullName>
    </recommendedName>
</protein>